<dbReference type="InterPro" id="IPR025347">
    <property type="entry name" value="DUF4251"/>
</dbReference>
<dbReference type="PROSITE" id="PS51257">
    <property type="entry name" value="PROKAR_LIPOPROTEIN"/>
    <property type="match status" value="1"/>
</dbReference>
<comment type="caution">
    <text evidence="2">The sequence shown here is derived from an EMBL/GenBank/DDBJ whole genome shotgun (WGS) entry which is preliminary data.</text>
</comment>
<sequence>MNNTGKIIYSLFLSVNLLLLMGCGASKEPITEATWEQMENMVEGQNFTFVAKTIETMRTGSANRIDNPGYLKFEGDQVDMDLRYFGSSQMSRSYGTAEGLRVVGTAKDLSSSRNTATESVDLKFSVVNKSETLQCNLRIYSGKRAVLDVNSNLRSSIRYDGIIQ</sequence>
<reference evidence="2" key="1">
    <citation type="submission" date="2023-06" db="EMBL/GenBank/DDBJ databases">
        <title>Robiginitalea aurantiacus sp. nov. and Algoriphagus sediminis sp. nov., isolated from coastal sediment.</title>
        <authorList>
            <person name="Zhou Z.Y."/>
            <person name="An J."/>
            <person name="Jia Y.W."/>
            <person name="Du Z.J."/>
        </authorList>
    </citation>
    <scope>NUCLEOTIDE SEQUENCE</scope>
    <source>
        <strain evidence="2">M39</strain>
    </source>
</reference>
<dbReference type="Pfam" id="PF14059">
    <property type="entry name" value="DUF4251"/>
    <property type="match status" value="1"/>
</dbReference>
<evidence type="ECO:0000313" key="2">
    <source>
        <dbReference type="EMBL" id="MDM9631700.1"/>
    </source>
</evidence>
<name>A0ABT7WFK4_9FLAO</name>
<gene>
    <name evidence="2" type="ORF">QU605_09475</name>
</gene>
<evidence type="ECO:0000256" key="1">
    <source>
        <dbReference type="SAM" id="SignalP"/>
    </source>
</evidence>
<organism evidence="2 3">
    <name type="scientific">Robiginitalea aurantiaca</name>
    <dbReference type="NCBI Taxonomy" id="3056915"/>
    <lineage>
        <taxon>Bacteria</taxon>
        <taxon>Pseudomonadati</taxon>
        <taxon>Bacteroidota</taxon>
        <taxon>Flavobacteriia</taxon>
        <taxon>Flavobacteriales</taxon>
        <taxon>Flavobacteriaceae</taxon>
        <taxon>Robiginitalea</taxon>
    </lineage>
</organism>
<protein>
    <submittedName>
        <fullName evidence="2">DUF4251 domain-containing protein</fullName>
    </submittedName>
</protein>
<accession>A0ABT7WFK4</accession>
<dbReference type="Gene3D" id="2.40.128.410">
    <property type="match status" value="1"/>
</dbReference>
<feature type="signal peptide" evidence="1">
    <location>
        <begin position="1"/>
        <end position="25"/>
    </location>
</feature>
<dbReference type="Proteomes" id="UP001174839">
    <property type="component" value="Unassembled WGS sequence"/>
</dbReference>
<dbReference type="EMBL" id="JAUDUY010000004">
    <property type="protein sequence ID" value="MDM9631700.1"/>
    <property type="molecule type" value="Genomic_DNA"/>
</dbReference>
<feature type="chain" id="PRO_5045369620" evidence="1">
    <location>
        <begin position="26"/>
        <end position="164"/>
    </location>
</feature>
<keyword evidence="3" id="KW-1185">Reference proteome</keyword>
<keyword evidence="1" id="KW-0732">Signal</keyword>
<proteinExistence type="predicted"/>
<evidence type="ECO:0000313" key="3">
    <source>
        <dbReference type="Proteomes" id="UP001174839"/>
    </source>
</evidence>